<keyword evidence="1" id="KW-0812">Transmembrane</keyword>
<name>A0A840K7M1_9FLAO</name>
<keyword evidence="4" id="KW-1185">Reference proteome</keyword>
<dbReference type="SUPFAM" id="SSF46894">
    <property type="entry name" value="C-terminal effector domain of the bipartite response regulators"/>
    <property type="match status" value="1"/>
</dbReference>
<dbReference type="RefSeq" id="WP_184184752.1">
    <property type="nucleotide sequence ID" value="NZ_JACHLE010000001.1"/>
</dbReference>
<dbReference type="AlphaFoldDB" id="A0A840K7M1"/>
<dbReference type="InterPro" id="IPR019734">
    <property type="entry name" value="TPR_rpt"/>
</dbReference>
<feature type="transmembrane region" description="Helical" evidence="1">
    <location>
        <begin position="337"/>
        <end position="359"/>
    </location>
</feature>
<dbReference type="SUPFAM" id="SSF48452">
    <property type="entry name" value="TPR-like"/>
    <property type="match status" value="2"/>
</dbReference>
<comment type="caution">
    <text evidence="3">The sequence shown here is derived from an EMBL/GenBank/DDBJ whole genome shotgun (WGS) entry which is preliminary data.</text>
</comment>
<evidence type="ECO:0000313" key="3">
    <source>
        <dbReference type="EMBL" id="MBB4805511.1"/>
    </source>
</evidence>
<keyword evidence="2" id="KW-0732">Signal</keyword>
<dbReference type="GO" id="GO:0003677">
    <property type="term" value="F:DNA binding"/>
    <property type="evidence" value="ECO:0007669"/>
    <property type="project" value="InterPro"/>
</dbReference>
<organism evidence="3 4">
    <name type="scientific">Chryseobacterium defluvii</name>
    <dbReference type="NCBI Taxonomy" id="160396"/>
    <lineage>
        <taxon>Bacteria</taxon>
        <taxon>Pseudomonadati</taxon>
        <taxon>Bacteroidota</taxon>
        <taxon>Flavobacteriia</taxon>
        <taxon>Flavobacteriales</taxon>
        <taxon>Weeksellaceae</taxon>
        <taxon>Chryseobacterium group</taxon>
        <taxon>Chryseobacterium</taxon>
    </lineage>
</organism>
<feature type="signal peptide" evidence="2">
    <location>
        <begin position="1"/>
        <end position="22"/>
    </location>
</feature>
<evidence type="ECO:0000313" key="4">
    <source>
        <dbReference type="Proteomes" id="UP000592180"/>
    </source>
</evidence>
<keyword evidence="1" id="KW-1133">Transmembrane helix</keyword>
<dbReference type="EMBL" id="JACHLE010000001">
    <property type="protein sequence ID" value="MBB4805511.1"/>
    <property type="molecule type" value="Genomic_DNA"/>
</dbReference>
<keyword evidence="1" id="KW-0472">Membrane</keyword>
<accession>A0A840K7M1</accession>
<dbReference type="GO" id="GO:0006355">
    <property type="term" value="P:regulation of DNA-templated transcription"/>
    <property type="evidence" value="ECO:0007669"/>
    <property type="project" value="InterPro"/>
</dbReference>
<reference evidence="3 4" key="1">
    <citation type="submission" date="2020-08" db="EMBL/GenBank/DDBJ databases">
        <title>Functional genomics of gut bacteria from endangered species of beetles.</title>
        <authorList>
            <person name="Carlos-Shanley C."/>
        </authorList>
    </citation>
    <scope>NUCLEOTIDE SEQUENCE [LARGE SCALE GENOMIC DNA]</scope>
    <source>
        <strain evidence="3 4">S00151</strain>
    </source>
</reference>
<sequence length="479" mass="57521">MKRQYRIWSTLIFFLSFANLFSQNFNKKKADAQLWNESNELLNTGQYEKLIFLNKNLIDLCTRNDYAAGTAMGYYNIGSALCLMNEYKESLLYLKRAEAENKKNNDKNSREIECLIYVIYGNNYLQMELYSVALKYYQKTARFAQYIPRKKRQYYLIDFSYNNIAQIYELTQQKDSAYHYRSKAYQKLKNPLNTLLLANYFIDYKENADSSKYYLQEATGKWGSQPDNYLHENYMLNEYWGKYYEKKGEYLKSVEYYKKSLSISFEINISSYTMDAYDHLYKVSAKNNSPEEANNYLLKYTQIKDSINSQQKKSLDFSIRKFLNEKDDEYKSKERKLIYIVIIISVIILILLLIFFYSYRGKKEKKKHQEKVEDREYQNRVKDNFEEVASLARKNNPEFITRFIELYPEFYQALLKIYPDINTETLKFCALLKLNFSTKDIAEYTFITPRAIQMRKNRLRKKLNISSKEDLYLWINKLS</sequence>
<proteinExistence type="predicted"/>
<evidence type="ECO:0000256" key="1">
    <source>
        <dbReference type="SAM" id="Phobius"/>
    </source>
</evidence>
<feature type="chain" id="PRO_5032550178" evidence="2">
    <location>
        <begin position="23"/>
        <end position="479"/>
    </location>
</feature>
<evidence type="ECO:0000256" key="2">
    <source>
        <dbReference type="SAM" id="SignalP"/>
    </source>
</evidence>
<dbReference type="Gene3D" id="1.25.40.10">
    <property type="entry name" value="Tetratricopeptide repeat domain"/>
    <property type="match status" value="2"/>
</dbReference>
<dbReference type="InterPro" id="IPR011990">
    <property type="entry name" value="TPR-like_helical_dom_sf"/>
</dbReference>
<protein>
    <submittedName>
        <fullName evidence="3">Tetratricopeptide (TPR) repeat protein</fullName>
    </submittedName>
</protein>
<dbReference type="SMART" id="SM00028">
    <property type="entry name" value="TPR"/>
    <property type="match status" value="3"/>
</dbReference>
<dbReference type="Proteomes" id="UP000592180">
    <property type="component" value="Unassembled WGS sequence"/>
</dbReference>
<gene>
    <name evidence="3" type="ORF">HNP38_000783</name>
</gene>
<dbReference type="InterPro" id="IPR016032">
    <property type="entry name" value="Sig_transdc_resp-reg_C-effctor"/>
</dbReference>